<dbReference type="Proteomes" id="UP000660680">
    <property type="component" value="Unassembled WGS sequence"/>
</dbReference>
<evidence type="ECO:0000313" key="5">
    <source>
        <dbReference type="Proteomes" id="UP000660680"/>
    </source>
</evidence>
<organism evidence="4 5">
    <name type="scientific">Actinokineospora fastidiosa</name>
    <dbReference type="NCBI Taxonomy" id="1816"/>
    <lineage>
        <taxon>Bacteria</taxon>
        <taxon>Bacillati</taxon>
        <taxon>Actinomycetota</taxon>
        <taxon>Actinomycetes</taxon>
        <taxon>Pseudonocardiales</taxon>
        <taxon>Pseudonocardiaceae</taxon>
        <taxon>Actinokineospora</taxon>
    </lineage>
</organism>
<proteinExistence type="inferred from homology"/>
<dbReference type="InterPro" id="IPR038622">
    <property type="entry name" value="CDPS_sf"/>
</dbReference>
<dbReference type="EMBL" id="BMRB01000002">
    <property type="protein sequence ID" value="GGS32480.1"/>
    <property type="molecule type" value="Genomic_DNA"/>
</dbReference>
<dbReference type="NCBIfam" id="TIGR04539">
    <property type="entry name" value="tRNA_cyclodipep"/>
    <property type="match status" value="1"/>
</dbReference>
<dbReference type="RefSeq" id="WP_189210843.1">
    <property type="nucleotide sequence ID" value="NZ_BMRB01000002.1"/>
</dbReference>
<evidence type="ECO:0000256" key="3">
    <source>
        <dbReference type="ARBA" id="ARBA00030771"/>
    </source>
</evidence>
<reference evidence="4" key="1">
    <citation type="journal article" date="2014" name="Int. J. Syst. Evol. Microbiol.">
        <title>Complete genome sequence of Corynebacterium casei LMG S-19264T (=DSM 44701T), isolated from a smear-ripened cheese.</title>
        <authorList>
            <consortium name="US DOE Joint Genome Institute (JGI-PGF)"/>
            <person name="Walter F."/>
            <person name="Albersmeier A."/>
            <person name="Kalinowski J."/>
            <person name="Ruckert C."/>
        </authorList>
    </citation>
    <scope>NUCLEOTIDE SEQUENCE</scope>
    <source>
        <strain evidence="4">JCM 3276</strain>
    </source>
</reference>
<dbReference type="GO" id="GO:0016755">
    <property type="term" value="F:aminoacyltransferase activity"/>
    <property type="evidence" value="ECO:0007669"/>
    <property type="project" value="InterPro"/>
</dbReference>
<dbReference type="Gene3D" id="3.40.50.11710">
    <property type="entry name" value="Cyclodipeptide synthase"/>
    <property type="match status" value="1"/>
</dbReference>
<evidence type="ECO:0000256" key="1">
    <source>
        <dbReference type="ARBA" id="ARBA00006034"/>
    </source>
</evidence>
<comment type="similarity">
    <text evidence="1">Belongs to the CDPS family.</text>
</comment>
<evidence type="ECO:0000313" key="4">
    <source>
        <dbReference type="EMBL" id="GGS32480.1"/>
    </source>
</evidence>
<dbReference type="Pfam" id="PF16715">
    <property type="entry name" value="CDPS"/>
    <property type="match status" value="1"/>
</dbReference>
<accession>A0A918GFI8</accession>
<gene>
    <name evidence="4" type="primary">yvmC</name>
    <name evidence="4" type="ORF">GCM10010171_28050</name>
</gene>
<name>A0A918GFI8_9PSEU</name>
<dbReference type="InterPro" id="IPR030903">
    <property type="entry name" value="CDPS"/>
</dbReference>
<comment type="caution">
    <text evidence="4">The sequence shown here is derived from an EMBL/GenBank/DDBJ whole genome shotgun (WGS) entry which is preliminary data.</text>
</comment>
<protein>
    <recommendedName>
        <fullName evidence="3">Cyclodipeptide synthase</fullName>
    </recommendedName>
</protein>
<dbReference type="AlphaFoldDB" id="A0A918GFI8"/>
<evidence type="ECO:0000256" key="2">
    <source>
        <dbReference type="ARBA" id="ARBA00022679"/>
    </source>
</evidence>
<sequence>MLRPTPLTAHCADPLAAAEHVCIGISPFNSYFTPERIADLARWAMARFRSFHFFVPDAPSAYTLEALGYDPRRAARKAQRQGNYTRNKISRAMEQLHVPDQRELVLDSAALNENKAYQGLLAEAHRRFTSDPEFAENCLTASGWVMERRLPEGEQPTREQLRHAVRYFLAELPMFVGTTEVVGAGSSVFAYHQRVDFLERMYRGELSWKPLPGQGFVLVEQAVPEPAE</sequence>
<keyword evidence="5" id="KW-1185">Reference proteome</keyword>
<reference evidence="4" key="2">
    <citation type="submission" date="2020-09" db="EMBL/GenBank/DDBJ databases">
        <authorList>
            <person name="Sun Q."/>
            <person name="Ohkuma M."/>
        </authorList>
    </citation>
    <scope>NUCLEOTIDE SEQUENCE</scope>
    <source>
        <strain evidence="4">JCM 3276</strain>
    </source>
</reference>
<keyword evidence="2" id="KW-0808">Transferase</keyword>